<evidence type="ECO:0000256" key="3">
    <source>
        <dbReference type="ARBA" id="ARBA00022519"/>
    </source>
</evidence>
<evidence type="ECO:0000256" key="2">
    <source>
        <dbReference type="ARBA" id="ARBA00022475"/>
    </source>
</evidence>
<feature type="transmembrane region" description="Helical" evidence="7">
    <location>
        <begin position="169"/>
        <end position="194"/>
    </location>
</feature>
<evidence type="ECO:0000256" key="5">
    <source>
        <dbReference type="ARBA" id="ARBA00022989"/>
    </source>
</evidence>
<keyword evidence="2" id="KW-1003">Cell membrane</keyword>
<keyword evidence="10" id="KW-1185">Reference proteome</keyword>
<comment type="similarity">
    <text evidence="7">Belongs to the TRAP transporter large permease family.</text>
</comment>
<feature type="transmembrane region" description="Helical" evidence="7">
    <location>
        <begin position="215"/>
        <end position="236"/>
    </location>
</feature>
<feature type="transmembrane region" description="Helical" evidence="7">
    <location>
        <begin position="314"/>
        <end position="332"/>
    </location>
</feature>
<feature type="transmembrane region" description="Helical" evidence="7">
    <location>
        <begin position="337"/>
        <end position="354"/>
    </location>
</feature>
<feature type="transmembrane region" description="Helical" evidence="7">
    <location>
        <begin position="398"/>
        <end position="420"/>
    </location>
</feature>
<evidence type="ECO:0000259" key="8">
    <source>
        <dbReference type="Pfam" id="PF06808"/>
    </source>
</evidence>
<dbReference type="InterPro" id="IPR010656">
    <property type="entry name" value="DctM"/>
</dbReference>
<keyword evidence="7" id="KW-0813">Transport</keyword>
<reference evidence="9 10" key="1">
    <citation type="submission" date="2021-02" db="EMBL/GenBank/DDBJ databases">
        <authorList>
            <person name="Park J.-S."/>
        </authorList>
    </citation>
    <scope>NUCLEOTIDE SEQUENCE [LARGE SCALE GENOMIC DNA]</scope>
    <source>
        <strain evidence="9 10">188UL20-2</strain>
    </source>
</reference>
<comment type="caution">
    <text evidence="9">The sequence shown here is derived from an EMBL/GenBank/DDBJ whole genome shotgun (WGS) entry which is preliminary data.</text>
</comment>
<feature type="transmembrane region" description="Helical" evidence="7">
    <location>
        <begin position="136"/>
        <end position="163"/>
    </location>
</feature>
<dbReference type="NCBIfam" id="TIGR00786">
    <property type="entry name" value="dctM"/>
    <property type="match status" value="1"/>
</dbReference>
<dbReference type="Pfam" id="PF06808">
    <property type="entry name" value="DctM"/>
    <property type="match status" value="1"/>
</dbReference>
<feature type="transmembrane region" description="Helical" evidence="7">
    <location>
        <begin position="360"/>
        <end position="386"/>
    </location>
</feature>
<evidence type="ECO:0000256" key="4">
    <source>
        <dbReference type="ARBA" id="ARBA00022692"/>
    </source>
</evidence>
<feature type="transmembrane region" description="Helical" evidence="7">
    <location>
        <begin position="273"/>
        <end position="294"/>
    </location>
</feature>
<feature type="domain" description="TRAP C4-dicarboxylate transport system permease DctM subunit" evidence="8">
    <location>
        <begin position="8"/>
        <end position="418"/>
    </location>
</feature>
<proteinExistence type="inferred from homology"/>
<comment type="subunit">
    <text evidence="7">The complex comprises the extracytoplasmic solute receptor protein and the two transmembrane proteins.</text>
</comment>
<feature type="transmembrane region" description="Helical" evidence="7">
    <location>
        <begin position="95"/>
        <end position="124"/>
    </location>
</feature>
<comment type="function">
    <text evidence="7">Part of the tripartite ATP-independent periplasmic (TRAP) transport system.</text>
</comment>
<dbReference type="InterPro" id="IPR004681">
    <property type="entry name" value="TRAP_DctM"/>
</dbReference>
<keyword evidence="5 7" id="KW-1133">Transmembrane helix</keyword>
<comment type="subcellular location">
    <subcellularLocation>
        <location evidence="1 7">Cell inner membrane</location>
        <topology evidence="1 7">Multi-pass membrane protein</topology>
    </subcellularLocation>
</comment>
<evidence type="ECO:0000313" key="9">
    <source>
        <dbReference type="EMBL" id="MBM7037057.1"/>
    </source>
</evidence>
<dbReference type="PANTHER" id="PTHR33362">
    <property type="entry name" value="SIALIC ACID TRAP TRANSPORTER PERMEASE PROTEIN SIAT-RELATED"/>
    <property type="match status" value="1"/>
</dbReference>
<protein>
    <recommendedName>
        <fullName evidence="7">TRAP transporter large permease protein</fullName>
    </recommendedName>
</protein>
<gene>
    <name evidence="9" type="ORF">JQC93_11645</name>
</gene>
<evidence type="ECO:0000313" key="10">
    <source>
        <dbReference type="Proteomes" id="UP000809621"/>
    </source>
</evidence>
<keyword evidence="4 7" id="KW-0812">Transmembrane</keyword>
<organism evidence="9 10">
    <name type="scientific">Vibrio ulleungensis</name>
    <dbReference type="NCBI Taxonomy" id="2807619"/>
    <lineage>
        <taxon>Bacteria</taxon>
        <taxon>Pseudomonadati</taxon>
        <taxon>Pseudomonadota</taxon>
        <taxon>Gammaproteobacteria</taxon>
        <taxon>Vibrionales</taxon>
        <taxon>Vibrionaceae</taxon>
        <taxon>Vibrio</taxon>
    </lineage>
</organism>
<evidence type="ECO:0000256" key="1">
    <source>
        <dbReference type="ARBA" id="ARBA00004429"/>
    </source>
</evidence>
<evidence type="ECO:0000256" key="7">
    <source>
        <dbReference type="RuleBase" id="RU369079"/>
    </source>
</evidence>
<dbReference type="PIRSF" id="PIRSF006066">
    <property type="entry name" value="HI0050"/>
    <property type="match status" value="1"/>
</dbReference>
<keyword evidence="6 7" id="KW-0472">Membrane</keyword>
<feature type="transmembrane region" description="Helical" evidence="7">
    <location>
        <begin position="54"/>
        <end position="75"/>
    </location>
</feature>
<dbReference type="EMBL" id="JAFEUM010000004">
    <property type="protein sequence ID" value="MBM7037057.1"/>
    <property type="molecule type" value="Genomic_DNA"/>
</dbReference>
<accession>A0ABS2HKK0</accession>
<dbReference type="RefSeq" id="WP_205158612.1">
    <property type="nucleotide sequence ID" value="NZ_JAFEUM010000004.1"/>
</dbReference>
<feature type="transmembrane region" description="Helical" evidence="7">
    <location>
        <begin position="6"/>
        <end position="33"/>
    </location>
</feature>
<sequence length="430" mass="45855">MVSPIFLFYFLTFLLIGVPVLFALGLSPIITFVQNDQVMFINMLYQRLYAGLDNFLLLALPFFMLAGECMSSGGITPRIVSFAQTRVQHLRGGLGHVVILASTLFGALTGSAVAATSAIGNMLIPEMTKYRYDRSYSAALTAAATVLGNVIPPSGIMLIYAFVMNTSVAAMFIAGIVPGIIFCVGLMVVNRFQIRHYPDIQPMPRANNLERSKSLKMAILPLMTPVIILGGIYGGIFTPTEAAAVAVAYAIFLSVYVLKVTNIKATYALFAKVAVNAAAVLIIVAAASGFASAISFSGISNDITKFIGEITTDPLILFLIVNLFLFVVGMFLDAGPAILIFAPIIGPIMINAGIDPVHFGVVMCINLSIGLATPPMGLVLFVASGVSGMPLQKISRAIIPFIAIEFVIIFLISIFPELVIGLPKLLGVMQ</sequence>
<dbReference type="Proteomes" id="UP000809621">
    <property type="component" value="Unassembled WGS sequence"/>
</dbReference>
<feature type="transmembrane region" description="Helical" evidence="7">
    <location>
        <begin position="242"/>
        <end position="261"/>
    </location>
</feature>
<evidence type="ECO:0000256" key="6">
    <source>
        <dbReference type="ARBA" id="ARBA00023136"/>
    </source>
</evidence>
<keyword evidence="3 7" id="KW-0997">Cell inner membrane</keyword>
<name>A0ABS2HKK0_9VIBR</name>
<dbReference type="PANTHER" id="PTHR33362:SF2">
    <property type="entry name" value="TRAP TRANSPORTER LARGE PERMEASE PROTEIN"/>
    <property type="match status" value="1"/>
</dbReference>